<sequence>MLNLNTSVICRRRLSPLNTTIGGRGGDDILETLLKEQLLPSTLHTLRIWGLSSLKSLDGKGLGHLTSL</sequence>
<comment type="caution">
    <text evidence="1">The sequence shown here is derived from an EMBL/GenBank/DDBJ whole genome shotgun (WGS) entry which is preliminary data.</text>
</comment>
<dbReference type="EMBL" id="JAJFAZ020000002">
    <property type="protein sequence ID" value="KAI5342290.1"/>
    <property type="molecule type" value="Genomic_DNA"/>
</dbReference>
<reference evidence="1 2" key="1">
    <citation type="journal article" date="2022" name="G3 (Bethesda)">
        <title>Whole-genome sequence and methylome profiling of the almond [Prunus dulcis (Mill.) D.A. Webb] cultivar 'Nonpareil'.</title>
        <authorList>
            <person name="D'Amico-Willman K.M."/>
            <person name="Ouma W.Z."/>
            <person name="Meulia T."/>
            <person name="Sideli G.M."/>
            <person name="Gradziel T.M."/>
            <person name="Fresnedo-Ramirez J."/>
        </authorList>
    </citation>
    <scope>NUCLEOTIDE SEQUENCE [LARGE SCALE GENOMIC DNA]</scope>
    <source>
        <strain evidence="1">Clone GOH B32 T37-40</strain>
    </source>
</reference>
<proteinExistence type="predicted"/>
<dbReference type="AlphaFoldDB" id="A0AAD4WEY0"/>
<evidence type="ECO:0000313" key="2">
    <source>
        <dbReference type="Proteomes" id="UP001054821"/>
    </source>
</evidence>
<dbReference type="Proteomes" id="UP001054821">
    <property type="component" value="Chromosome 2"/>
</dbReference>
<gene>
    <name evidence="1" type="ORF">L3X38_010165</name>
</gene>
<name>A0AAD4WEY0_PRUDU</name>
<protein>
    <submittedName>
        <fullName evidence="1">Uncharacterized protein</fullName>
    </submittedName>
</protein>
<organism evidence="1 2">
    <name type="scientific">Prunus dulcis</name>
    <name type="common">Almond</name>
    <name type="synonym">Amygdalus dulcis</name>
    <dbReference type="NCBI Taxonomy" id="3755"/>
    <lineage>
        <taxon>Eukaryota</taxon>
        <taxon>Viridiplantae</taxon>
        <taxon>Streptophyta</taxon>
        <taxon>Embryophyta</taxon>
        <taxon>Tracheophyta</taxon>
        <taxon>Spermatophyta</taxon>
        <taxon>Magnoliopsida</taxon>
        <taxon>eudicotyledons</taxon>
        <taxon>Gunneridae</taxon>
        <taxon>Pentapetalae</taxon>
        <taxon>rosids</taxon>
        <taxon>fabids</taxon>
        <taxon>Rosales</taxon>
        <taxon>Rosaceae</taxon>
        <taxon>Amygdaloideae</taxon>
        <taxon>Amygdaleae</taxon>
        <taxon>Prunus</taxon>
    </lineage>
</organism>
<keyword evidence="2" id="KW-1185">Reference proteome</keyword>
<accession>A0AAD4WEY0</accession>
<evidence type="ECO:0000313" key="1">
    <source>
        <dbReference type="EMBL" id="KAI5342290.1"/>
    </source>
</evidence>